<sequence>MSLSTASSNGAPNPAFDSMNRKQDHSDGLGQSQSSKNELKGKKGKKHKKKLKKKLKKLKKKFKKLKKKLKKFEKKLQNTKKVDENSTYKYKNDQAMINHLTQRIEQLADIIMECCNPEIAKKHKNIRDSTQESEANDTVQC</sequence>
<dbReference type="Proteomes" id="UP000824065">
    <property type="component" value="Unassembled WGS sequence"/>
</dbReference>
<reference evidence="2" key="1">
    <citation type="journal article" date="2021" name="PeerJ">
        <title>Extensive microbial diversity within the chicken gut microbiome revealed by metagenomics and culture.</title>
        <authorList>
            <person name="Gilroy R."/>
            <person name="Ravi A."/>
            <person name="Getino M."/>
            <person name="Pursley I."/>
            <person name="Horton D.L."/>
            <person name="Alikhan N.F."/>
            <person name="Baker D."/>
            <person name="Gharbi K."/>
            <person name="Hall N."/>
            <person name="Watson M."/>
            <person name="Adriaenssens E.M."/>
            <person name="Foster-Nyarko E."/>
            <person name="Jarju S."/>
            <person name="Secka A."/>
            <person name="Antonio M."/>
            <person name="Oren A."/>
            <person name="Chaudhuri R.R."/>
            <person name="La Ragione R."/>
            <person name="Hildebrand F."/>
            <person name="Pallen M.J."/>
        </authorList>
    </citation>
    <scope>NUCLEOTIDE SEQUENCE</scope>
    <source>
        <strain evidence="2">ChiBcec16-3735</strain>
    </source>
</reference>
<accession>A0A9D2FHM2</accession>
<gene>
    <name evidence="2" type="ORF">H9725_09370</name>
</gene>
<dbReference type="AlphaFoldDB" id="A0A9D2FHM2"/>
<feature type="compositionally biased region" description="Basic residues" evidence="1">
    <location>
        <begin position="42"/>
        <end position="58"/>
    </location>
</feature>
<evidence type="ECO:0000256" key="1">
    <source>
        <dbReference type="SAM" id="MobiDB-lite"/>
    </source>
</evidence>
<reference evidence="2" key="2">
    <citation type="submission" date="2021-04" db="EMBL/GenBank/DDBJ databases">
        <authorList>
            <person name="Gilroy R."/>
        </authorList>
    </citation>
    <scope>NUCLEOTIDE SEQUENCE</scope>
    <source>
        <strain evidence="2">ChiBcec16-3735</strain>
    </source>
</reference>
<evidence type="ECO:0000313" key="2">
    <source>
        <dbReference type="EMBL" id="HIZ58761.1"/>
    </source>
</evidence>
<comment type="caution">
    <text evidence="2">The sequence shown here is derived from an EMBL/GenBank/DDBJ whole genome shotgun (WGS) entry which is preliminary data.</text>
</comment>
<name>A0A9D2FHM2_9FIRM</name>
<feature type="compositionally biased region" description="Polar residues" evidence="1">
    <location>
        <begin position="1"/>
        <end position="11"/>
    </location>
</feature>
<evidence type="ECO:0000313" key="3">
    <source>
        <dbReference type="Proteomes" id="UP000824065"/>
    </source>
</evidence>
<protein>
    <submittedName>
        <fullName evidence="2">Uncharacterized protein</fullName>
    </submittedName>
</protein>
<dbReference type="EMBL" id="DXBJ01000072">
    <property type="protein sequence ID" value="HIZ58761.1"/>
    <property type="molecule type" value="Genomic_DNA"/>
</dbReference>
<organism evidence="2 3">
    <name type="scientific">Candidatus Faecalibacterium gallistercoris</name>
    <dbReference type="NCBI Taxonomy" id="2838579"/>
    <lineage>
        <taxon>Bacteria</taxon>
        <taxon>Bacillati</taxon>
        <taxon>Bacillota</taxon>
        <taxon>Clostridia</taxon>
        <taxon>Eubacteriales</taxon>
        <taxon>Oscillospiraceae</taxon>
        <taxon>Faecalibacterium</taxon>
    </lineage>
</organism>
<proteinExistence type="predicted"/>
<feature type="region of interest" description="Disordered" evidence="1">
    <location>
        <begin position="1"/>
        <end position="58"/>
    </location>
</feature>